<gene>
    <name evidence="2" type="ORF">BpHYR1_025667</name>
</gene>
<comment type="caution">
    <text evidence="2">The sequence shown here is derived from an EMBL/GenBank/DDBJ whole genome shotgun (WGS) entry which is preliminary data.</text>
</comment>
<evidence type="ECO:0000313" key="2">
    <source>
        <dbReference type="EMBL" id="RMZ97200.1"/>
    </source>
</evidence>
<evidence type="ECO:0000256" key="1">
    <source>
        <dbReference type="SAM" id="MobiDB-lite"/>
    </source>
</evidence>
<feature type="non-terminal residue" evidence="2">
    <location>
        <position position="93"/>
    </location>
</feature>
<name>A0A3M7PEM8_BRAPC</name>
<feature type="compositionally biased region" description="Basic and acidic residues" evidence="1">
    <location>
        <begin position="12"/>
        <end position="25"/>
    </location>
</feature>
<feature type="compositionally biased region" description="Basic and acidic residues" evidence="1">
    <location>
        <begin position="70"/>
        <end position="93"/>
    </location>
</feature>
<accession>A0A3M7PEM8</accession>
<protein>
    <submittedName>
        <fullName evidence="2">Uncharacterized protein</fullName>
    </submittedName>
</protein>
<reference evidence="2 3" key="1">
    <citation type="journal article" date="2018" name="Sci. Rep.">
        <title>Genomic signatures of local adaptation to the degree of environmental predictability in rotifers.</title>
        <authorList>
            <person name="Franch-Gras L."/>
            <person name="Hahn C."/>
            <person name="Garcia-Roger E.M."/>
            <person name="Carmona M.J."/>
            <person name="Serra M."/>
            <person name="Gomez A."/>
        </authorList>
    </citation>
    <scope>NUCLEOTIDE SEQUENCE [LARGE SCALE GENOMIC DNA]</scope>
    <source>
        <strain evidence="2">HYR1</strain>
    </source>
</reference>
<evidence type="ECO:0000313" key="3">
    <source>
        <dbReference type="Proteomes" id="UP000276133"/>
    </source>
</evidence>
<feature type="region of interest" description="Disordered" evidence="1">
    <location>
        <begin position="59"/>
        <end position="93"/>
    </location>
</feature>
<proteinExistence type="predicted"/>
<keyword evidence="3" id="KW-1185">Reference proteome</keyword>
<feature type="region of interest" description="Disordered" evidence="1">
    <location>
        <begin position="1"/>
        <end position="37"/>
    </location>
</feature>
<dbReference type="EMBL" id="REGN01011553">
    <property type="protein sequence ID" value="RMZ97200.1"/>
    <property type="molecule type" value="Genomic_DNA"/>
</dbReference>
<sequence length="93" mass="10707">MSWYRFLNKNSSKLETDAASRDPRQSRGLGNRGLGQRFKCEAGKQAALRGARRLKDSSLRNVYINPNKTPSERILDANLRNERDKRNNELDQS</sequence>
<dbReference type="Proteomes" id="UP000276133">
    <property type="component" value="Unassembled WGS sequence"/>
</dbReference>
<organism evidence="2 3">
    <name type="scientific">Brachionus plicatilis</name>
    <name type="common">Marine rotifer</name>
    <name type="synonym">Brachionus muelleri</name>
    <dbReference type="NCBI Taxonomy" id="10195"/>
    <lineage>
        <taxon>Eukaryota</taxon>
        <taxon>Metazoa</taxon>
        <taxon>Spiralia</taxon>
        <taxon>Gnathifera</taxon>
        <taxon>Rotifera</taxon>
        <taxon>Eurotatoria</taxon>
        <taxon>Monogononta</taxon>
        <taxon>Pseudotrocha</taxon>
        <taxon>Ploima</taxon>
        <taxon>Brachionidae</taxon>
        <taxon>Brachionus</taxon>
    </lineage>
</organism>
<dbReference type="AlphaFoldDB" id="A0A3M7PEM8"/>